<evidence type="ECO:0000259" key="2">
    <source>
        <dbReference type="Pfam" id="PF20999"/>
    </source>
</evidence>
<dbReference type="Pfam" id="PF14505">
    <property type="entry name" value="DUF4438"/>
    <property type="match status" value="1"/>
</dbReference>
<proteinExistence type="predicted"/>
<dbReference type="InterPro" id="IPR044910">
    <property type="entry name" value="TM_1086_SG_dom"/>
</dbReference>
<dbReference type="InterPro" id="IPR048399">
    <property type="entry name" value="DUF4438_C"/>
</dbReference>
<dbReference type="Gene3D" id="2.102.30.10">
    <property type="entry name" value="tm1086 (SG structure) domain"/>
    <property type="match status" value="1"/>
</dbReference>
<protein>
    <submittedName>
        <fullName evidence="3">DUF4438 domain-containing protein</fullName>
    </submittedName>
</protein>
<dbReference type="InterPro" id="IPR044909">
    <property type="entry name" value="TM_1086_sf"/>
</dbReference>
<reference evidence="3 4" key="1">
    <citation type="submission" date="2016-07" db="EMBL/GenBank/DDBJ databases">
        <title>Genome and transcriptome analysis of iron-reducing fermentative bacteria Anoxybacter fermentans.</title>
        <authorList>
            <person name="Zeng X."/>
            <person name="Shao Z."/>
        </authorList>
    </citation>
    <scope>NUCLEOTIDE SEQUENCE [LARGE SCALE GENOMIC DNA]</scope>
    <source>
        <strain evidence="3 4">DY22613</strain>
    </source>
</reference>
<keyword evidence="4" id="KW-1185">Reference proteome</keyword>
<dbReference type="RefSeq" id="WP_127018166.1">
    <property type="nucleotide sequence ID" value="NZ_CP016379.1"/>
</dbReference>
<dbReference type="Pfam" id="PF20999">
    <property type="entry name" value="DUF4438_C"/>
    <property type="match status" value="1"/>
</dbReference>
<dbReference type="AlphaFoldDB" id="A0A3Q9HSP7"/>
<evidence type="ECO:0000259" key="1">
    <source>
        <dbReference type="Pfam" id="PF14505"/>
    </source>
</evidence>
<gene>
    <name evidence="3" type="ORF">BBF96_03090</name>
</gene>
<organism evidence="3 4">
    <name type="scientific">Anoxybacter fermentans</name>
    <dbReference type="NCBI Taxonomy" id="1323375"/>
    <lineage>
        <taxon>Bacteria</taxon>
        <taxon>Bacillati</taxon>
        <taxon>Bacillota</taxon>
        <taxon>Clostridia</taxon>
        <taxon>Halanaerobiales</taxon>
        <taxon>Anoxybacter</taxon>
    </lineage>
</organism>
<dbReference type="KEGG" id="aft:BBF96_03090"/>
<dbReference type="InterPro" id="IPR029433">
    <property type="entry name" value="DUF4438_N"/>
</dbReference>
<evidence type="ECO:0000313" key="3">
    <source>
        <dbReference type="EMBL" id="AZR74806.1"/>
    </source>
</evidence>
<sequence length="278" mass="29862">MLSVKGKVSHPVKGNGYTVTHEGEPVLLPGVGGITYNVKVGDNCMKWVGDHVEPGVSIKLDEEKDNNALNILACIGNKAIVRTGDAKGAEGFVTGKHGGIEHVLIYFDDETLEKLNIGDEILIKSIGQGLAIEEMPEVKVMNLDPELLEKMNLKFDGELLEVPVVAEIPAELMGSGLGAYTAARGDYDLTTADPEVLCQYGLENLRFGDLVALLDTDNSYGRCFKKGAVSIGVVVHSNCVIAGHGPGITTIFTSAKGKIRPVRFEKANIAYYMGVRDF</sequence>
<dbReference type="Gene3D" id="2.40.10.170">
    <property type="match status" value="1"/>
</dbReference>
<dbReference type="EMBL" id="CP016379">
    <property type="protein sequence ID" value="AZR74806.1"/>
    <property type="molecule type" value="Genomic_DNA"/>
</dbReference>
<dbReference type="Proteomes" id="UP000267250">
    <property type="component" value="Chromosome"/>
</dbReference>
<name>A0A3Q9HSP7_9FIRM</name>
<dbReference type="Gene3D" id="4.10.1180.10">
    <property type="entry name" value="tm1086 domain"/>
    <property type="match status" value="1"/>
</dbReference>
<feature type="domain" description="DUF4438" evidence="2">
    <location>
        <begin position="156"/>
        <end position="272"/>
    </location>
</feature>
<feature type="domain" description="DUF4438" evidence="1">
    <location>
        <begin position="17"/>
        <end position="149"/>
    </location>
</feature>
<evidence type="ECO:0000313" key="4">
    <source>
        <dbReference type="Proteomes" id="UP000267250"/>
    </source>
</evidence>
<dbReference type="OrthoDB" id="596789at2"/>
<accession>A0A3Q9HSP7</accession>